<dbReference type="Proteomes" id="UP000184300">
    <property type="component" value="Unassembled WGS sequence"/>
</dbReference>
<dbReference type="EMBL" id="KV878891">
    <property type="protein sequence ID" value="OJJ87296.1"/>
    <property type="molecule type" value="Genomic_DNA"/>
</dbReference>
<dbReference type="AlphaFoldDB" id="A0A1L9VTT2"/>
<organism evidence="2 3">
    <name type="scientific">Aspergillus glaucus CBS 516.65</name>
    <dbReference type="NCBI Taxonomy" id="1160497"/>
    <lineage>
        <taxon>Eukaryota</taxon>
        <taxon>Fungi</taxon>
        <taxon>Dikarya</taxon>
        <taxon>Ascomycota</taxon>
        <taxon>Pezizomycotina</taxon>
        <taxon>Eurotiomycetes</taxon>
        <taxon>Eurotiomycetidae</taxon>
        <taxon>Eurotiales</taxon>
        <taxon>Aspergillaceae</taxon>
        <taxon>Aspergillus</taxon>
        <taxon>Aspergillus subgen. Aspergillus</taxon>
    </lineage>
</organism>
<protein>
    <submittedName>
        <fullName evidence="2">Uncharacterized protein</fullName>
    </submittedName>
</protein>
<sequence length="227" mass="24605">MLPPSDSLLHHYIKLGEVTANMQNQKPLTSPPPPYTTNQQQNSVPEDIYPDNEIDTNIDEDTWDNTTPTPITINIDASISVRGNSNTIIMTSGSPSAPTPLTTSSPTSTSMLQAAQKHRQNRITEMATSIIAALRESQDLSSSGIDGKGLIEININTGMKVEGSRNVISVGAGGGACRILPRAKRNGPSHNDDEDESSLKRKRRTQSEPVESMPKMKKECSPSLRAK</sequence>
<feature type="region of interest" description="Disordered" evidence="1">
    <location>
        <begin position="179"/>
        <end position="227"/>
    </location>
</feature>
<evidence type="ECO:0000313" key="3">
    <source>
        <dbReference type="Proteomes" id="UP000184300"/>
    </source>
</evidence>
<evidence type="ECO:0000256" key="1">
    <source>
        <dbReference type="SAM" id="MobiDB-lite"/>
    </source>
</evidence>
<dbReference type="GeneID" id="34464417"/>
<evidence type="ECO:0000313" key="2">
    <source>
        <dbReference type="EMBL" id="OJJ87296.1"/>
    </source>
</evidence>
<dbReference type="RefSeq" id="XP_022403985.1">
    <property type="nucleotide sequence ID" value="XM_022548156.1"/>
</dbReference>
<gene>
    <name evidence="2" type="ORF">ASPGLDRAFT_55757</name>
</gene>
<proteinExistence type="predicted"/>
<dbReference type="VEuPathDB" id="FungiDB:ASPGLDRAFT_55757"/>
<keyword evidence="3" id="KW-1185">Reference proteome</keyword>
<reference evidence="3" key="1">
    <citation type="journal article" date="2017" name="Genome Biol.">
        <title>Comparative genomics reveals high biological diversity and specific adaptations in the industrially and medically important fungal genus Aspergillus.</title>
        <authorList>
            <person name="de Vries R.P."/>
            <person name="Riley R."/>
            <person name="Wiebenga A."/>
            <person name="Aguilar-Osorio G."/>
            <person name="Amillis S."/>
            <person name="Uchima C.A."/>
            <person name="Anderluh G."/>
            <person name="Asadollahi M."/>
            <person name="Askin M."/>
            <person name="Barry K."/>
            <person name="Battaglia E."/>
            <person name="Bayram O."/>
            <person name="Benocci T."/>
            <person name="Braus-Stromeyer S.A."/>
            <person name="Caldana C."/>
            <person name="Canovas D."/>
            <person name="Cerqueira G.C."/>
            <person name="Chen F."/>
            <person name="Chen W."/>
            <person name="Choi C."/>
            <person name="Clum A."/>
            <person name="Dos Santos R.A."/>
            <person name="Damasio A.R."/>
            <person name="Diallinas G."/>
            <person name="Emri T."/>
            <person name="Fekete E."/>
            <person name="Flipphi M."/>
            <person name="Freyberg S."/>
            <person name="Gallo A."/>
            <person name="Gournas C."/>
            <person name="Habgood R."/>
            <person name="Hainaut M."/>
            <person name="Harispe M.L."/>
            <person name="Henrissat B."/>
            <person name="Hilden K.S."/>
            <person name="Hope R."/>
            <person name="Hossain A."/>
            <person name="Karabika E."/>
            <person name="Karaffa L."/>
            <person name="Karanyi Z."/>
            <person name="Krasevec N."/>
            <person name="Kuo A."/>
            <person name="Kusch H."/>
            <person name="LaButti K."/>
            <person name="Lagendijk E.L."/>
            <person name="Lapidus A."/>
            <person name="Levasseur A."/>
            <person name="Lindquist E."/>
            <person name="Lipzen A."/>
            <person name="Logrieco A.F."/>
            <person name="MacCabe A."/>
            <person name="Maekelae M.R."/>
            <person name="Malavazi I."/>
            <person name="Melin P."/>
            <person name="Meyer V."/>
            <person name="Mielnichuk N."/>
            <person name="Miskei M."/>
            <person name="Molnar A.P."/>
            <person name="Mule G."/>
            <person name="Ngan C.Y."/>
            <person name="Orejas M."/>
            <person name="Orosz E."/>
            <person name="Ouedraogo J.P."/>
            <person name="Overkamp K.M."/>
            <person name="Park H.-S."/>
            <person name="Perrone G."/>
            <person name="Piumi F."/>
            <person name="Punt P.J."/>
            <person name="Ram A.F."/>
            <person name="Ramon A."/>
            <person name="Rauscher S."/>
            <person name="Record E."/>
            <person name="Riano-Pachon D.M."/>
            <person name="Robert V."/>
            <person name="Roehrig J."/>
            <person name="Ruller R."/>
            <person name="Salamov A."/>
            <person name="Salih N.S."/>
            <person name="Samson R.A."/>
            <person name="Sandor E."/>
            <person name="Sanguinetti M."/>
            <person name="Schuetze T."/>
            <person name="Sepcic K."/>
            <person name="Shelest E."/>
            <person name="Sherlock G."/>
            <person name="Sophianopoulou V."/>
            <person name="Squina F.M."/>
            <person name="Sun H."/>
            <person name="Susca A."/>
            <person name="Todd R.B."/>
            <person name="Tsang A."/>
            <person name="Unkles S.E."/>
            <person name="van de Wiele N."/>
            <person name="van Rossen-Uffink D."/>
            <person name="Oliveira J.V."/>
            <person name="Vesth T.C."/>
            <person name="Visser J."/>
            <person name="Yu J.-H."/>
            <person name="Zhou M."/>
            <person name="Andersen M.R."/>
            <person name="Archer D.B."/>
            <person name="Baker S.E."/>
            <person name="Benoit I."/>
            <person name="Brakhage A.A."/>
            <person name="Braus G.H."/>
            <person name="Fischer R."/>
            <person name="Frisvad J.C."/>
            <person name="Goldman G.H."/>
            <person name="Houbraken J."/>
            <person name="Oakley B."/>
            <person name="Pocsi I."/>
            <person name="Scazzocchio C."/>
            <person name="Seiboth B."/>
            <person name="vanKuyk P.A."/>
            <person name="Wortman J."/>
            <person name="Dyer P.S."/>
            <person name="Grigoriev I.V."/>
        </authorList>
    </citation>
    <scope>NUCLEOTIDE SEQUENCE [LARGE SCALE GENOMIC DNA]</scope>
    <source>
        <strain evidence="3">CBS 516.65</strain>
    </source>
</reference>
<name>A0A1L9VTT2_ASPGL</name>
<accession>A0A1L9VTT2</accession>
<feature type="region of interest" description="Disordered" evidence="1">
    <location>
        <begin position="23"/>
        <end position="53"/>
    </location>
</feature>
<dbReference type="OrthoDB" id="5409271at2759"/>